<dbReference type="Proteomes" id="UP000775213">
    <property type="component" value="Unassembled WGS sequence"/>
</dbReference>
<gene>
    <name evidence="1" type="ORF">IEQ34_002549</name>
</gene>
<proteinExistence type="predicted"/>
<organism evidence="1 2">
    <name type="scientific">Dendrobium chrysotoxum</name>
    <name type="common">Orchid</name>
    <dbReference type="NCBI Taxonomy" id="161865"/>
    <lineage>
        <taxon>Eukaryota</taxon>
        <taxon>Viridiplantae</taxon>
        <taxon>Streptophyta</taxon>
        <taxon>Embryophyta</taxon>
        <taxon>Tracheophyta</taxon>
        <taxon>Spermatophyta</taxon>
        <taxon>Magnoliopsida</taxon>
        <taxon>Liliopsida</taxon>
        <taxon>Asparagales</taxon>
        <taxon>Orchidaceae</taxon>
        <taxon>Epidendroideae</taxon>
        <taxon>Malaxideae</taxon>
        <taxon>Dendrobiinae</taxon>
        <taxon>Dendrobium</taxon>
    </lineage>
</organism>
<evidence type="ECO:0000313" key="1">
    <source>
        <dbReference type="EMBL" id="KAH0469317.1"/>
    </source>
</evidence>
<reference evidence="1 2" key="1">
    <citation type="journal article" date="2021" name="Hortic Res">
        <title>Chromosome-scale assembly of the Dendrobium chrysotoxum genome enhances the understanding of orchid evolution.</title>
        <authorList>
            <person name="Zhang Y."/>
            <person name="Zhang G.Q."/>
            <person name="Zhang D."/>
            <person name="Liu X.D."/>
            <person name="Xu X.Y."/>
            <person name="Sun W.H."/>
            <person name="Yu X."/>
            <person name="Zhu X."/>
            <person name="Wang Z.W."/>
            <person name="Zhao X."/>
            <person name="Zhong W.Y."/>
            <person name="Chen H."/>
            <person name="Yin W.L."/>
            <person name="Huang T."/>
            <person name="Niu S.C."/>
            <person name="Liu Z.J."/>
        </authorList>
    </citation>
    <scope>NUCLEOTIDE SEQUENCE [LARGE SCALE GENOMIC DNA]</scope>
    <source>
        <strain evidence="1">Lindl</strain>
    </source>
</reference>
<accession>A0AAV7HK68</accession>
<name>A0AAV7HK68_DENCH</name>
<evidence type="ECO:0000313" key="2">
    <source>
        <dbReference type="Proteomes" id="UP000775213"/>
    </source>
</evidence>
<keyword evidence="2" id="KW-1185">Reference proteome</keyword>
<dbReference type="EMBL" id="JAGFBR010000003">
    <property type="protein sequence ID" value="KAH0469317.1"/>
    <property type="molecule type" value="Genomic_DNA"/>
</dbReference>
<protein>
    <submittedName>
        <fullName evidence="1">Uncharacterized protein</fullName>
    </submittedName>
</protein>
<comment type="caution">
    <text evidence="1">The sequence shown here is derived from an EMBL/GenBank/DDBJ whole genome shotgun (WGS) entry which is preliminary data.</text>
</comment>
<sequence length="113" mass="12601">MLIAMTDMAENVDLILEGKKNPRFGANKGGAKKIKRSTKREAIAIEANRIGRFLNSKGWRSVEVPHRIEYANSALYLGISDCQCNCSFQLTARGRIVASIYLQTNIPQSKPFV</sequence>
<dbReference type="AlphaFoldDB" id="A0AAV7HK68"/>